<keyword evidence="1" id="KW-0596">Phosphopantetheine</keyword>
<keyword evidence="3" id="KW-0521">NADP</keyword>
<dbReference type="AlphaFoldDB" id="A0A024SCW8"/>
<evidence type="ECO:0000256" key="1">
    <source>
        <dbReference type="ARBA" id="ARBA00022450"/>
    </source>
</evidence>
<dbReference type="InterPro" id="IPR042099">
    <property type="entry name" value="ANL_N_sf"/>
</dbReference>
<dbReference type="PANTHER" id="PTHR43439">
    <property type="entry name" value="PHENYLACETATE-COENZYME A LIGASE"/>
    <property type="match status" value="1"/>
</dbReference>
<name>A0A024SCW8_HYPJR</name>
<dbReference type="SUPFAM" id="SSF56801">
    <property type="entry name" value="Acetyl-CoA synthetase-like"/>
    <property type="match status" value="1"/>
</dbReference>
<dbReference type="PROSITE" id="PS00455">
    <property type="entry name" value="AMP_BINDING"/>
    <property type="match status" value="1"/>
</dbReference>
<feature type="domain" description="Carrier" evidence="4">
    <location>
        <begin position="554"/>
        <end position="634"/>
    </location>
</feature>
<dbReference type="PROSITE" id="PS50075">
    <property type="entry name" value="CARRIER"/>
    <property type="match status" value="1"/>
</dbReference>
<accession>A0A024SCW8</accession>
<dbReference type="InterPro" id="IPR013120">
    <property type="entry name" value="FAR_NAD-bd"/>
</dbReference>
<dbReference type="InterPro" id="IPR036291">
    <property type="entry name" value="NAD(P)-bd_dom_sf"/>
</dbReference>
<dbReference type="InterPro" id="IPR020845">
    <property type="entry name" value="AMP-binding_CS"/>
</dbReference>
<dbReference type="Gene3D" id="3.40.50.720">
    <property type="entry name" value="NAD(P)-binding Rossmann-like Domain"/>
    <property type="match status" value="1"/>
</dbReference>
<dbReference type="InterPro" id="IPR000873">
    <property type="entry name" value="AMP-dep_synth/lig_dom"/>
</dbReference>
<dbReference type="Gene3D" id="3.40.50.12780">
    <property type="entry name" value="N-terminal domain of ligase-like"/>
    <property type="match status" value="1"/>
</dbReference>
<dbReference type="PANTHER" id="PTHR43439:SF2">
    <property type="entry name" value="ENZYME, PUTATIVE (JCVI)-RELATED"/>
    <property type="match status" value="1"/>
</dbReference>
<evidence type="ECO:0000313" key="5">
    <source>
        <dbReference type="EMBL" id="ETS03184.1"/>
    </source>
</evidence>
<evidence type="ECO:0000256" key="2">
    <source>
        <dbReference type="ARBA" id="ARBA00022553"/>
    </source>
</evidence>
<proteinExistence type="predicted"/>
<organism evidence="5 6">
    <name type="scientific">Hypocrea jecorina (strain ATCC 56765 / BCRC 32924 / NRRL 11460 / Rut C-30)</name>
    <name type="common">Trichoderma reesei</name>
    <dbReference type="NCBI Taxonomy" id="1344414"/>
    <lineage>
        <taxon>Eukaryota</taxon>
        <taxon>Fungi</taxon>
        <taxon>Dikarya</taxon>
        <taxon>Ascomycota</taxon>
        <taxon>Pezizomycotina</taxon>
        <taxon>Sordariomycetes</taxon>
        <taxon>Hypocreomycetidae</taxon>
        <taxon>Hypocreales</taxon>
        <taxon>Hypocreaceae</taxon>
        <taxon>Trichoderma</taxon>
    </lineage>
</organism>
<dbReference type="EMBL" id="KI911143">
    <property type="protein sequence ID" value="ETS03184.1"/>
    <property type="molecule type" value="Genomic_DNA"/>
</dbReference>
<dbReference type="OrthoDB" id="429813at2759"/>
<dbReference type="Pfam" id="PF00550">
    <property type="entry name" value="PP-binding"/>
    <property type="match status" value="1"/>
</dbReference>
<dbReference type="KEGG" id="trr:M419DRAFT_7144"/>
<dbReference type="SUPFAM" id="SSF51735">
    <property type="entry name" value="NAD(P)-binding Rossmann-fold domains"/>
    <property type="match status" value="1"/>
</dbReference>
<dbReference type="Gene3D" id="1.10.1200.10">
    <property type="entry name" value="ACP-like"/>
    <property type="match status" value="1"/>
</dbReference>
<keyword evidence="2" id="KW-0597">Phosphoprotein</keyword>
<dbReference type="Pfam" id="PF23562">
    <property type="entry name" value="AMP-binding_C_3"/>
    <property type="match status" value="1"/>
</dbReference>
<evidence type="ECO:0000256" key="3">
    <source>
        <dbReference type="ARBA" id="ARBA00022857"/>
    </source>
</evidence>
<evidence type="ECO:0000259" key="4">
    <source>
        <dbReference type="PROSITE" id="PS50075"/>
    </source>
</evidence>
<dbReference type="Pfam" id="PF00501">
    <property type="entry name" value="AMP-binding"/>
    <property type="match status" value="1"/>
</dbReference>
<reference evidence="6" key="1">
    <citation type="journal article" date="2013" name="Ind. Biotechnol.">
        <title>Comparative genomics analysis of Trichoderma reesei strains.</title>
        <authorList>
            <person name="Koike H."/>
            <person name="Aerts A."/>
            <person name="LaButti K."/>
            <person name="Grigoriev I.V."/>
            <person name="Baker S.E."/>
        </authorList>
    </citation>
    <scope>NUCLEOTIDE SEQUENCE [LARGE SCALE GENOMIC DNA]</scope>
    <source>
        <strain evidence="6">ATCC 56765 / BCRC 32924 / NRRL 11460 / Rut C-30</strain>
    </source>
</reference>
<protein>
    <submittedName>
        <fullName evidence="5">Acetyl-CoA synthetase-like protein</fullName>
    </submittedName>
</protein>
<dbReference type="InterPro" id="IPR006162">
    <property type="entry name" value="Ppantetheine_attach_site"/>
</dbReference>
<dbReference type="InterPro" id="IPR036736">
    <property type="entry name" value="ACP-like_sf"/>
</dbReference>
<gene>
    <name evidence="5" type="ORF">M419DRAFT_7144</name>
</gene>
<sequence>MRSFVKANVDFSSAERKEDYIHSLPELVDFNAVQNPNHLLCIQARSNAPWVKITNAQFKVAIDQCATWIAENVKLPKARTKHDLTGRLPVALLMESDFGLLVHQFALVSMGIPPLVLSARLSPEAIFHLLRSTEASSLIVSQRVAMITKGAFGNVKTSDFHVAQPYSTFCNVPADKSVRKQSVYPDNIDANIVLLHSSGTTGLPKPIALSHRQLMFSVSHGDFETEEEAQGIVISTLPLFHGFGLLAPGLSMAIGKTVCFPASDEVPDAQSIVDLINMSGATGMLTVPFLLENMAALPNGTGLRALAKLDFVGTGGSALSADFGVSASAAGVKLLNLYGTTETGPLTKTFAPKSGYDWKYFRLRQDMLFKVTELPPVDGEKRFRLTVFPFGADKPFEIADQLIRSEKFPETDFAAVGRDDDVVVLATGEKVNPLLLETALTDSGLVKSAIVFGENQFQIGVVVEPATPLNPDQKEEFRKKIWPIIVRVGERMDTTARIYSPNAVIVVPSSVTIPRTDKGSIARKEVFQLLEKEISQVYEDLENGSIEETPLDYDKLEQELKGLIQKRLKLRVHPGKWTVDDNLFHLGLDSLQATTLRRILLSAASKTPPDVIGKDFIYVNPSVKAIANALRPANGPIGTESASVAQEVDDYAQQYSIKGFEVQDIVPKASPKLIRGAVVLLTGSSGGLGSHALGKLAESTQVAKIVCLQRKRPGTVINPIPGAAKVDRASIEAKGIKLTDDQWAKITALEIDPTIDNLGLPAMVMGMVSKTVTHILHAAWPMDFHMRLPSFGYQFSYLKNLLRIAVQAPQKVRFLFVSSISALAKLGLITPGRPIPEEPLDVESAACGIGYADAKLVCEKILEEAASLYNSNVEVVIARCGQLSGARKTGAWNVSEQIPMLIRTSQGLGILPILEGTVSWIPVDDAAATVAELLFAPDAPGLVTHVENPVRQSWSEVFQIIGNELRITKTLSFDDWLGEVTSTAERDVEDYPVRKLYEFFKLYFRIASSGAVVMGTDMSRKNSATLRCLKALDRGTIAGYVRYWRSVGYLRQ</sequence>
<dbReference type="HOGENOM" id="CLU_002220_2_1_1"/>
<dbReference type="InterPro" id="IPR051414">
    <property type="entry name" value="Adenylate-forming_Reductase"/>
</dbReference>
<dbReference type="PROSITE" id="PS00012">
    <property type="entry name" value="PHOSPHOPANTETHEINE"/>
    <property type="match status" value="1"/>
</dbReference>
<dbReference type="Proteomes" id="UP000024376">
    <property type="component" value="Unassembled WGS sequence"/>
</dbReference>
<dbReference type="InterPro" id="IPR009081">
    <property type="entry name" value="PP-bd_ACP"/>
</dbReference>
<evidence type="ECO:0000313" key="6">
    <source>
        <dbReference type="Proteomes" id="UP000024376"/>
    </source>
</evidence>
<dbReference type="Pfam" id="PF07993">
    <property type="entry name" value="NAD_binding_4"/>
    <property type="match status" value="1"/>
</dbReference>
<dbReference type="SUPFAM" id="SSF47336">
    <property type="entry name" value="ACP-like"/>
    <property type="match status" value="1"/>
</dbReference>